<dbReference type="PANTHER" id="PTHR12110:SF41">
    <property type="entry name" value="INOSOSE DEHYDRATASE"/>
    <property type="match status" value="1"/>
</dbReference>
<organism evidence="2 3">
    <name type="scientific">Deinococcus oregonensis</name>
    <dbReference type="NCBI Taxonomy" id="1805970"/>
    <lineage>
        <taxon>Bacteria</taxon>
        <taxon>Thermotogati</taxon>
        <taxon>Deinococcota</taxon>
        <taxon>Deinococci</taxon>
        <taxon>Deinococcales</taxon>
        <taxon>Deinococcaceae</taxon>
        <taxon>Deinococcus</taxon>
    </lineage>
</organism>
<protein>
    <submittedName>
        <fullName evidence="2">Sugar phosphate isomerase/epimerase family protein</fullName>
    </submittedName>
</protein>
<dbReference type="InterPro" id="IPR036237">
    <property type="entry name" value="Xyl_isomerase-like_sf"/>
</dbReference>
<comment type="caution">
    <text evidence="2">The sequence shown here is derived from an EMBL/GenBank/DDBJ whole genome shotgun (WGS) entry which is preliminary data.</text>
</comment>
<gene>
    <name evidence="2" type="ORF">ACFFLM_02920</name>
</gene>
<reference evidence="2 3" key="1">
    <citation type="submission" date="2024-09" db="EMBL/GenBank/DDBJ databases">
        <authorList>
            <person name="Sun Q."/>
            <person name="Mori K."/>
        </authorList>
    </citation>
    <scope>NUCLEOTIDE SEQUENCE [LARGE SCALE GENOMIC DNA]</scope>
    <source>
        <strain evidence="2 3">JCM 13503</strain>
    </source>
</reference>
<evidence type="ECO:0000313" key="2">
    <source>
        <dbReference type="EMBL" id="MFB9990935.1"/>
    </source>
</evidence>
<sequence length="251" mass="27659">MSTLPVGLQLWTVRDHVAQDMHGTLERVAQLGLQGVEFAGYAGHSPQELRGWLDAFGLRAASVHISSQRLFEHLDEELVSAHTLGITILTCPWAQFEQDEDWLRFADRLQDTAIRAKGAGIRIAYHNHAHELSGLVNGQPVLDALLDRAPDVLAEIDVAWVEAGGQHAGTYLSRYAGRVPLVHLKDYRREDSGGVQTVELGQGQTDLGAVLGQVERAGAEWLILEQDDCPGEPFDSVAQSLAWLRQQQFLS</sequence>
<dbReference type="GO" id="GO:0016853">
    <property type="term" value="F:isomerase activity"/>
    <property type="evidence" value="ECO:0007669"/>
    <property type="project" value="UniProtKB-KW"/>
</dbReference>
<accession>A0ABV6AW40</accession>
<name>A0ABV6AW40_9DEIO</name>
<dbReference type="RefSeq" id="WP_380005375.1">
    <property type="nucleotide sequence ID" value="NZ_JBHLYR010000010.1"/>
</dbReference>
<dbReference type="InterPro" id="IPR050312">
    <property type="entry name" value="IolE/XylAMocC-like"/>
</dbReference>
<evidence type="ECO:0000313" key="3">
    <source>
        <dbReference type="Proteomes" id="UP001589733"/>
    </source>
</evidence>
<dbReference type="Proteomes" id="UP001589733">
    <property type="component" value="Unassembled WGS sequence"/>
</dbReference>
<dbReference type="InterPro" id="IPR013022">
    <property type="entry name" value="Xyl_isomerase-like_TIM-brl"/>
</dbReference>
<dbReference type="Pfam" id="PF01261">
    <property type="entry name" value="AP_endonuc_2"/>
    <property type="match status" value="1"/>
</dbReference>
<dbReference type="Gene3D" id="3.20.20.150">
    <property type="entry name" value="Divalent-metal-dependent TIM barrel enzymes"/>
    <property type="match status" value="1"/>
</dbReference>
<dbReference type="SUPFAM" id="SSF51658">
    <property type="entry name" value="Xylose isomerase-like"/>
    <property type="match status" value="1"/>
</dbReference>
<feature type="domain" description="Xylose isomerase-like TIM barrel" evidence="1">
    <location>
        <begin position="25"/>
        <end position="246"/>
    </location>
</feature>
<keyword evidence="3" id="KW-1185">Reference proteome</keyword>
<proteinExistence type="predicted"/>
<dbReference type="EMBL" id="JBHLYR010000010">
    <property type="protein sequence ID" value="MFB9990935.1"/>
    <property type="molecule type" value="Genomic_DNA"/>
</dbReference>
<dbReference type="PANTHER" id="PTHR12110">
    <property type="entry name" value="HYDROXYPYRUVATE ISOMERASE"/>
    <property type="match status" value="1"/>
</dbReference>
<evidence type="ECO:0000259" key="1">
    <source>
        <dbReference type="Pfam" id="PF01261"/>
    </source>
</evidence>
<keyword evidence="2" id="KW-0413">Isomerase</keyword>